<feature type="region of interest" description="Disordered" evidence="1">
    <location>
        <begin position="287"/>
        <end position="308"/>
    </location>
</feature>
<proteinExistence type="predicted"/>
<dbReference type="eggNOG" id="ENOG502R4KZ">
    <property type="taxonomic scope" value="Eukaryota"/>
</dbReference>
<dbReference type="SUPFAM" id="SSF52047">
    <property type="entry name" value="RNI-like"/>
    <property type="match status" value="1"/>
</dbReference>
<gene>
    <name evidence="2" type="ORF">GQ26_0070010</name>
</gene>
<feature type="compositionally biased region" description="Low complexity" evidence="1">
    <location>
        <begin position="293"/>
        <end position="306"/>
    </location>
</feature>
<feature type="compositionally biased region" description="Low complexity" evidence="1">
    <location>
        <begin position="755"/>
        <end position="765"/>
    </location>
</feature>
<dbReference type="InterPro" id="IPR032675">
    <property type="entry name" value="LRR_dom_sf"/>
</dbReference>
<dbReference type="HOGENOM" id="CLU_008827_0_0_1"/>
<reference evidence="2" key="1">
    <citation type="journal article" date="2014" name="PLoS Genet.">
        <title>Signature Gene Expression Reveals Novel Clues to the Molecular Mechanisms of Dimorphic Transition in Penicillium marneffei.</title>
        <authorList>
            <person name="Yang E."/>
            <person name="Wang G."/>
            <person name="Cai J."/>
            <person name="Woo P.C."/>
            <person name="Lau S.K."/>
            <person name="Yuen K.-Y."/>
            <person name="Chow W.-N."/>
            <person name="Lin X."/>
        </authorList>
    </citation>
    <scope>NUCLEOTIDE SEQUENCE [LARGE SCALE GENOMIC DNA]</scope>
    <source>
        <strain evidence="2">PM1</strain>
    </source>
</reference>
<feature type="region of interest" description="Disordered" evidence="1">
    <location>
        <begin position="778"/>
        <end position="800"/>
    </location>
</feature>
<evidence type="ECO:0000256" key="1">
    <source>
        <dbReference type="SAM" id="MobiDB-lite"/>
    </source>
</evidence>
<dbReference type="AlphaFoldDB" id="A0A093XY85"/>
<protein>
    <submittedName>
        <fullName evidence="2">Lysophospholipase nte1</fullName>
    </submittedName>
</protein>
<feature type="compositionally biased region" description="Low complexity" evidence="1">
    <location>
        <begin position="723"/>
        <end position="742"/>
    </location>
</feature>
<feature type="compositionally biased region" description="Acidic residues" evidence="1">
    <location>
        <begin position="613"/>
        <end position="627"/>
    </location>
</feature>
<dbReference type="EMBL" id="JPOX01000007">
    <property type="protein sequence ID" value="KFX50218.1"/>
    <property type="molecule type" value="Genomic_DNA"/>
</dbReference>
<name>A0A093XY85_TALMA</name>
<evidence type="ECO:0000313" key="2">
    <source>
        <dbReference type="EMBL" id="KFX50218.1"/>
    </source>
</evidence>
<feature type="region of interest" description="Disordered" evidence="1">
    <location>
        <begin position="546"/>
        <end position="567"/>
    </location>
</feature>
<dbReference type="Gene3D" id="3.80.10.10">
    <property type="entry name" value="Ribonuclease Inhibitor"/>
    <property type="match status" value="1"/>
</dbReference>
<sequence>MSVITATSQRAPVTFRDYDQDYSVAIQDVPPRRGSAASVSSYTSNYSSSTFSSTPPTVYSPTSPKPASYRVFNKQTAAAAQQPPPTPTIPTSFLNLPRQPNEPAIKCLPPAVYDCILRQLQDLHEAPENYQYGCTTCFQRDLHALALTSRTWERNVRSKLYNYIHIHGADSPAQLKKYRLKRGSRLKLLRRTLRERKLLANLVLELRIPEIDVSPTVANGKMNPQWEDYRDLVASVVMVCPNLERLIGFNMSFHHEFDRLTYALSTRKRLREHQWILGEPVDSTALVEDKNSRNTSSSSPTKTSRTAGKSLEPQQAFEFLHYHSCWSNLETLMLHSLNMGGVLEHGIFLRVFNRLPALRHLCISSFDTDAFTDRTLQFLPPLESLRLENLRGVTDGGIAQYVSRPEARTIRSLTLIEQNIGSLLVISKIFASLRLLEKFNLVQSTRLPTLPSEAMVFQPILASASLKQLHWDVTGPDSAAGLGKSLDSLPFVTPHKPYDSPNFHLAQSILYSGFPHLTKLRAPSDIEPPGILQSVCRPVPHGQALIPSDRYSLPRSSHGSVRTRPLALPAGNNLTSARIRAQTFIDMAAKDSEAGMKVLVTDHSDSYVPDSAMEAESDEDEDEEDEASKDLFGGSYPGAQNPAPSSDEPDESNPNGPKKVFEFRMPAIMGIVRAVTPHEITGLGSIPRFNLQPDVRGIDSDGGLLGWKHLLGPVQMSSSNTAQQQQSFSSLSHTSSFSSSSTNTNPEYLKRTESDLSTSDSIISPTTTTSAASRLASWGGFGSRSNNNSSTTATSMITSPTIPAYPPTPISYSFSPSANNSPWGRDTCNGAWNSGHPKDWWMHFERERQNNADVIDVKRFF</sequence>
<feature type="region of interest" description="Disordered" evidence="1">
    <location>
        <begin position="716"/>
        <end position="765"/>
    </location>
</feature>
<feature type="region of interest" description="Disordered" evidence="1">
    <location>
        <begin position="76"/>
        <end position="95"/>
    </location>
</feature>
<feature type="region of interest" description="Disordered" evidence="1">
    <location>
        <begin position="602"/>
        <end position="659"/>
    </location>
</feature>
<comment type="caution">
    <text evidence="2">The sequence shown here is derived from an EMBL/GenBank/DDBJ whole genome shotgun (WGS) entry which is preliminary data.</text>
</comment>
<organism evidence="2">
    <name type="scientific">Talaromyces marneffei PM1</name>
    <dbReference type="NCBI Taxonomy" id="1077442"/>
    <lineage>
        <taxon>Eukaryota</taxon>
        <taxon>Fungi</taxon>
        <taxon>Dikarya</taxon>
        <taxon>Ascomycota</taxon>
        <taxon>Pezizomycotina</taxon>
        <taxon>Eurotiomycetes</taxon>
        <taxon>Eurotiomycetidae</taxon>
        <taxon>Eurotiales</taxon>
        <taxon>Trichocomaceae</taxon>
        <taxon>Talaromyces</taxon>
        <taxon>Talaromyces sect. Talaromyces</taxon>
    </lineage>
</organism>
<accession>A0A093XY85</accession>